<dbReference type="Gene3D" id="1.10.530.10">
    <property type="match status" value="1"/>
</dbReference>
<dbReference type="Proteomes" id="UP000824013">
    <property type="component" value="Unassembled WGS sequence"/>
</dbReference>
<feature type="region of interest" description="Disordered" evidence="5">
    <location>
        <begin position="33"/>
        <end position="54"/>
    </location>
</feature>
<protein>
    <submittedName>
        <fullName evidence="9">CHAP domain-containing protein</fullName>
    </submittedName>
</protein>
<feature type="domain" description="NlpC/P60" evidence="7">
    <location>
        <begin position="260"/>
        <end position="360"/>
    </location>
</feature>
<keyword evidence="3" id="KW-0378">Hydrolase</keyword>
<dbReference type="EMBL" id="DXCM01000002">
    <property type="protein sequence ID" value="HIY91334.1"/>
    <property type="molecule type" value="Genomic_DNA"/>
</dbReference>
<proteinExistence type="inferred from homology"/>
<comment type="caution">
    <text evidence="9">The sequence shown here is derived from an EMBL/GenBank/DDBJ whole genome shotgun (WGS) entry which is preliminary data.</text>
</comment>
<evidence type="ECO:0000313" key="9">
    <source>
        <dbReference type="EMBL" id="HIY91334.1"/>
    </source>
</evidence>
<gene>
    <name evidence="9" type="ORF">H9820_00130</name>
</gene>
<evidence type="ECO:0000256" key="5">
    <source>
        <dbReference type="SAM" id="MobiDB-lite"/>
    </source>
</evidence>
<dbReference type="AlphaFoldDB" id="A0A9D2CKY9"/>
<evidence type="ECO:0000256" key="6">
    <source>
        <dbReference type="SAM" id="Phobius"/>
    </source>
</evidence>
<dbReference type="GO" id="GO:0008234">
    <property type="term" value="F:cysteine-type peptidase activity"/>
    <property type="evidence" value="ECO:0007669"/>
    <property type="project" value="UniProtKB-KW"/>
</dbReference>
<dbReference type="SUPFAM" id="SSF54001">
    <property type="entry name" value="Cysteine proteinases"/>
    <property type="match status" value="1"/>
</dbReference>
<keyword evidence="6" id="KW-0472">Membrane</keyword>
<feature type="transmembrane region" description="Helical" evidence="6">
    <location>
        <begin position="7"/>
        <end position="30"/>
    </location>
</feature>
<evidence type="ECO:0000256" key="4">
    <source>
        <dbReference type="ARBA" id="ARBA00022807"/>
    </source>
</evidence>
<keyword evidence="6" id="KW-1133">Transmembrane helix</keyword>
<evidence type="ECO:0000259" key="8">
    <source>
        <dbReference type="Pfam" id="PF18013"/>
    </source>
</evidence>
<reference evidence="9" key="1">
    <citation type="journal article" date="2021" name="PeerJ">
        <title>Extensive microbial diversity within the chicken gut microbiome revealed by metagenomics and culture.</title>
        <authorList>
            <person name="Gilroy R."/>
            <person name="Ravi A."/>
            <person name="Getino M."/>
            <person name="Pursley I."/>
            <person name="Horton D.L."/>
            <person name="Alikhan N.F."/>
            <person name="Baker D."/>
            <person name="Gharbi K."/>
            <person name="Hall N."/>
            <person name="Watson M."/>
            <person name="Adriaenssens E.M."/>
            <person name="Foster-Nyarko E."/>
            <person name="Jarju S."/>
            <person name="Secka A."/>
            <person name="Antonio M."/>
            <person name="Oren A."/>
            <person name="Chaudhuri R.R."/>
            <person name="La Ragione R."/>
            <person name="Hildebrand F."/>
            <person name="Pallen M.J."/>
        </authorList>
    </citation>
    <scope>NUCLEOTIDE SEQUENCE</scope>
    <source>
        <strain evidence="9">3204</strain>
    </source>
</reference>
<keyword evidence="2" id="KW-0645">Protease</keyword>
<organism evidence="9 10">
    <name type="scientific">Candidatus Companilactobacillus pullicola</name>
    <dbReference type="NCBI Taxonomy" id="2838523"/>
    <lineage>
        <taxon>Bacteria</taxon>
        <taxon>Bacillati</taxon>
        <taxon>Bacillota</taxon>
        <taxon>Bacilli</taxon>
        <taxon>Lactobacillales</taxon>
        <taxon>Lactobacillaceae</taxon>
        <taxon>Companilactobacillus</taxon>
    </lineage>
</organism>
<name>A0A9D2CKY9_9LACO</name>
<comment type="similarity">
    <text evidence="1">Belongs to the peptidase C40 family.</text>
</comment>
<dbReference type="Pfam" id="PF00877">
    <property type="entry name" value="NLPC_P60"/>
    <property type="match status" value="1"/>
</dbReference>
<sequence length="381" mass="41456">MGGRRKYHWLIWLAVGLPILIIILVVGTLAGSQSSCDDSSSNTKSETNMNSKDMTTNAKNIYQHWQKEYHATPQGAAGVLGALQLESRLDPKSVNSSSGATGLCQWLGNRLVALDQLAKSEGKDPTNLGAQLDYLDQELHGSYKQYQSILRLNNVHEATKQWTLGFEGLKNNPDQWYLQQRQSYADHLYSVIGTSDPASKDAMANASNGEEITLGCDNDPSFDGGNDIVKTAEHFKGWFYYNQTHPSKDLGNLNNPNKNGGTDCSGFVWLVLNKAGYKVPPDMGWYTATMASDANGAHKWLQAIPSSQAKAGDIVIVNQGNGGGSNGHTAILLETWHGNSTKVIEEGGRTNRSSVNEDEFGTSFTDLLNGGNVVFAQPIKK</sequence>
<feature type="domain" description="Phage tail lysozyme" evidence="8">
    <location>
        <begin position="56"/>
        <end position="190"/>
    </location>
</feature>
<dbReference type="InterPro" id="IPR000064">
    <property type="entry name" value="NLP_P60_dom"/>
</dbReference>
<dbReference type="Gene3D" id="3.90.1720.10">
    <property type="entry name" value="endopeptidase domain like (from Nostoc punctiforme)"/>
    <property type="match status" value="1"/>
</dbReference>
<evidence type="ECO:0000256" key="3">
    <source>
        <dbReference type="ARBA" id="ARBA00022801"/>
    </source>
</evidence>
<evidence type="ECO:0000313" key="10">
    <source>
        <dbReference type="Proteomes" id="UP000824013"/>
    </source>
</evidence>
<dbReference type="InterPro" id="IPR041219">
    <property type="entry name" value="Phage_lysozyme2"/>
</dbReference>
<evidence type="ECO:0000259" key="7">
    <source>
        <dbReference type="Pfam" id="PF00877"/>
    </source>
</evidence>
<feature type="compositionally biased region" description="Polar residues" evidence="5">
    <location>
        <begin position="42"/>
        <end position="54"/>
    </location>
</feature>
<keyword evidence="4" id="KW-0788">Thiol protease</keyword>
<reference evidence="9" key="2">
    <citation type="submission" date="2021-04" db="EMBL/GenBank/DDBJ databases">
        <authorList>
            <person name="Gilroy R."/>
        </authorList>
    </citation>
    <scope>NUCLEOTIDE SEQUENCE</scope>
    <source>
        <strain evidence="9">3204</strain>
    </source>
</reference>
<dbReference type="InterPro" id="IPR038765">
    <property type="entry name" value="Papain-like_cys_pep_sf"/>
</dbReference>
<keyword evidence="6" id="KW-0812">Transmembrane</keyword>
<accession>A0A9D2CKY9</accession>
<dbReference type="Pfam" id="PF18013">
    <property type="entry name" value="Phage_lysozyme2"/>
    <property type="match status" value="1"/>
</dbReference>
<evidence type="ECO:0000256" key="1">
    <source>
        <dbReference type="ARBA" id="ARBA00007074"/>
    </source>
</evidence>
<evidence type="ECO:0000256" key="2">
    <source>
        <dbReference type="ARBA" id="ARBA00022670"/>
    </source>
</evidence>
<dbReference type="GO" id="GO:0006508">
    <property type="term" value="P:proteolysis"/>
    <property type="evidence" value="ECO:0007669"/>
    <property type="project" value="UniProtKB-KW"/>
</dbReference>